<comment type="subcellular location">
    <subcellularLocation>
        <location evidence="11">Mitochondrion matrix</location>
    </subcellularLocation>
</comment>
<dbReference type="InterPro" id="IPR042195">
    <property type="entry name" value="ArgJ_beta_C"/>
</dbReference>
<evidence type="ECO:0000256" key="9">
    <source>
        <dbReference type="ARBA" id="ARBA00023268"/>
    </source>
</evidence>
<feature type="site" description="Involved in the stabilization of negative charge on the oxyanion by the formation of the oxyanion hole" evidence="11">
    <location>
        <position position="607"/>
    </location>
</feature>
<dbReference type="Proteomes" id="UP000241890">
    <property type="component" value="Unassembled WGS sequence"/>
</dbReference>
<evidence type="ECO:0000256" key="2">
    <source>
        <dbReference type="ARBA" id="ARBA00006774"/>
    </source>
</evidence>
<feature type="chain" id="PRO_5023526334" description="Arginine biosynthesis bifunctional protein ArgJ alpha chain" evidence="11">
    <location>
        <begin position="1"/>
        <end position="683"/>
    </location>
</feature>
<dbReference type="InterPro" id="IPR050103">
    <property type="entry name" value="Class-III_PLP-dep_AT"/>
</dbReference>
<keyword evidence="6 11" id="KW-0808">Transferase</keyword>
<comment type="pathway">
    <text evidence="11">Amino-acid biosynthesis; L-arginine biosynthesis; N(2)-acetyl-L-ornithine from L-glutamate: step 1/4.</text>
</comment>
<dbReference type="Gene3D" id="3.10.20.340">
    <property type="entry name" value="ArgJ beta chain, C-terminal domain"/>
    <property type="match status" value="1"/>
</dbReference>
<dbReference type="InterPro" id="IPR049704">
    <property type="entry name" value="Aminotrans_3_PPA_site"/>
</dbReference>
<evidence type="ECO:0000256" key="4">
    <source>
        <dbReference type="ARBA" id="ARBA00022571"/>
    </source>
</evidence>
<evidence type="ECO:0000256" key="11">
    <source>
        <dbReference type="HAMAP-Rule" id="MF_03124"/>
    </source>
</evidence>
<dbReference type="GO" id="GO:0004042">
    <property type="term" value="F:L-glutamate N-acetyltransferase activity"/>
    <property type="evidence" value="ECO:0007669"/>
    <property type="project" value="UniProtKB-UniRule"/>
</dbReference>
<dbReference type="Gene3D" id="3.40.640.10">
    <property type="entry name" value="Type I PLP-dependent aspartate aminotransferase-like (Major domain)"/>
    <property type="match status" value="1"/>
</dbReference>
<evidence type="ECO:0000256" key="3">
    <source>
        <dbReference type="ARBA" id="ARBA00008954"/>
    </source>
</evidence>
<comment type="function">
    <text evidence="11">Catalyzes two activities which are involved in the cyclic version of arginine biosynthesis: the synthesis of acetylglutamate from glutamate and acetyl-CoA, and of ornithine by transacetylation between acetylornithine and glutamate.</text>
</comment>
<feature type="site" description="Cleavage; by autolysis" evidence="11">
    <location>
        <begin position="683"/>
        <end position="684"/>
    </location>
</feature>
<keyword evidence="7 11" id="KW-0068">Autocatalytic cleavage</keyword>
<proteinExistence type="inferred from homology"/>
<protein>
    <recommendedName>
        <fullName evidence="11">Arginine biosynthesis bifunctional protein ArgJ, mitochondrial</fullName>
    </recommendedName>
    <domain>
        <recommendedName>
            <fullName evidence="11">Glutamate N-acetyltransferase</fullName>
            <shortName evidence="11">GAT</shortName>
            <ecNumber evidence="11">2.3.1.35</ecNumber>
        </recommendedName>
        <alternativeName>
            <fullName evidence="11">Ornithine acetyltransferase</fullName>
            <shortName evidence="11">OATase</shortName>
        </alternativeName>
        <alternativeName>
            <fullName evidence="11">Ornithine transacetylase</fullName>
        </alternativeName>
    </domain>
    <domain>
        <recommendedName>
            <fullName evidence="11">Amino-acid acetyltransferase</fullName>
            <ecNumber evidence="11">2.3.1.1</ecNumber>
        </recommendedName>
        <alternativeName>
            <fullName evidence="11">N-acetylglutamate synthase</fullName>
            <shortName evidence="11">AGS</shortName>
        </alternativeName>
    </domain>
    <component>
        <recommendedName>
            <fullName evidence="11">Arginine biosynthesis bifunctional protein ArgJ alpha chain</fullName>
        </recommendedName>
    </component>
    <component>
        <recommendedName>
            <fullName evidence="11">Arginine biosynthesis bifunctional protein ArgJ beta chain</fullName>
        </recommendedName>
    </component>
</protein>
<dbReference type="GO" id="GO:0042802">
    <property type="term" value="F:identical protein binding"/>
    <property type="evidence" value="ECO:0007669"/>
    <property type="project" value="TreeGrafter"/>
</dbReference>
<dbReference type="Gene3D" id="3.60.70.12">
    <property type="entry name" value="L-amino peptidase D-ALA esterase/amidase"/>
    <property type="match status" value="1"/>
</dbReference>
<dbReference type="UniPathway" id="UPA00068">
    <property type="reaction ID" value="UER00106"/>
</dbReference>
<feature type="binding site" evidence="11">
    <location>
        <position position="673"/>
    </location>
    <ligand>
        <name>substrate</name>
    </ligand>
</feature>
<comment type="caution">
    <text evidence="12">The sequence shown here is derived from an EMBL/GenBank/DDBJ whole genome shotgun (WGS) entry which is preliminary data.</text>
</comment>
<dbReference type="GO" id="GO:0005759">
    <property type="term" value="C:mitochondrial matrix"/>
    <property type="evidence" value="ECO:0007669"/>
    <property type="project" value="UniProtKB-SubCell"/>
</dbReference>
<keyword evidence="11" id="KW-0496">Mitochondrion</keyword>
<dbReference type="GO" id="GO:0030170">
    <property type="term" value="F:pyridoxal phosphate binding"/>
    <property type="evidence" value="ECO:0007669"/>
    <property type="project" value="InterPro"/>
</dbReference>
<dbReference type="InterPro" id="IPR015421">
    <property type="entry name" value="PyrdxlP-dep_Trfase_major"/>
</dbReference>
<dbReference type="SUPFAM" id="SSF53383">
    <property type="entry name" value="PLP-dependent transferases"/>
    <property type="match status" value="1"/>
</dbReference>
<dbReference type="HAMAP" id="MF_01106">
    <property type="entry name" value="ArgJ"/>
    <property type="match status" value="1"/>
</dbReference>
<feature type="binding site" evidence="11">
    <location>
        <position position="684"/>
    </location>
    <ligand>
        <name>substrate</name>
    </ligand>
</feature>
<accession>A0A2R5GNG9</accession>
<evidence type="ECO:0000256" key="6">
    <source>
        <dbReference type="ARBA" id="ARBA00022679"/>
    </source>
</evidence>
<evidence type="ECO:0000313" key="13">
    <source>
        <dbReference type="Proteomes" id="UP000241890"/>
    </source>
</evidence>
<gene>
    <name evidence="12" type="ORF">FCC1311_086552</name>
</gene>
<keyword evidence="8" id="KW-0663">Pyridoxal phosphate</keyword>
<comment type="pathway">
    <text evidence="11">Amino-acid biosynthesis; L-arginine biosynthesis; L-ornithine and N-acetyl-L-glutamate from L-glutamate and N(2)-acetyl-L-ornithine (cyclic): step 1/1.</text>
</comment>
<keyword evidence="11" id="KW-0028">Amino-acid biosynthesis</keyword>
<evidence type="ECO:0000256" key="5">
    <source>
        <dbReference type="ARBA" id="ARBA00022576"/>
    </source>
</evidence>
<feature type="active site" description="Nucleophile" evidence="11">
    <location>
        <position position="684"/>
    </location>
</feature>
<feature type="site" description="Involved in the stabilization of negative charge on the oxyanion by the formation of the oxyanion hole" evidence="11">
    <location>
        <position position="608"/>
    </location>
</feature>
<comment type="similarity">
    <text evidence="3">Belongs to the class-III pyridoxal-phosphate-dependent aminotransferase family.</text>
</comment>
<dbReference type="AlphaFoldDB" id="A0A2R5GNG9"/>
<keyword evidence="5" id="KW-0032">Aminotransferase</keyword>
<dbReference type="CDD" id="cd00610">
    <property type="entry name" value="OAT_like"/>
    <property type="match status" value="1"/>
</dbReference>
<dbReference type="PANTHER" id="PTHR11986">
    <property type="entry name" value="AMINOTRANSFERASE CLASS III"/>
    <property type="match status" value="1"/>
</dbReference>
<evidence type="ECO:0000256" key="7">
    <source>
        <dbReference type="ARBA" id="ARBA00022813"/>
    </source>
</evidence>
<feature type="binding site" evidence="11">
    <location>
        <position position="644"/>
    </location>
    <ligand>
        <name>substrate</name>
    </ligand>
</feature>
<feature type="binding site" evidence="11">
    <location>
        <position position="921"/>
    </location>
    <ligand>
        <name>substrate</name>
    </ligand>
</feature>
<organism evidence="12 13">
    <name type="scientific">Hondaea fermentalgiana</name>
    <dbReference type="NCBI Taxonomy" id="2315210"/>
    <lineage>
        <taxon>Eukaryota</taxon>
        <taxon>Sar</taxon>
        <taxon>Stramenopiles</taxon>
        <taxon>Bigyra</taxon>
        <taxon>Labyrinthulomycetes</taxon>
        <taxon>Thraustochytrida</taxon>
        <taxon>Thraustochytriidae</taxon>
        <taxon>Hondaea</taxon>
    </lineage>
</organism>
<evidence type="ECO:0000256" key="8">
    <source>
        <dbReference type="ARBA" id="ARBA00022898"/>
    </source>
</evidence>
<dbReference type="InterPro" id="IPR005814">
    <property type="entry name" value="Aminotrans_3"/>
</dbReference>
<keyword evidence="13" id="KW-1185">Reference proteome</keyword>
<dbReference type="SUPFAM" id="SSF56266">
    <property type="entry name" value="DmpA/ArgJ-like"/>
    <property type="match status" value="1"/>
</dbReference>
<sequence>MPKAVYQSARSLASSTSMTPEEMEKKFIVPTYAAGGVRMREGLVFDKGVGSRVYAEDGSEFVDMGAGIAVTVLGHGDKEWAAAVADQVGKVAHVSNLYHTRPSLELAEKLLGSAPGMGKVFFSNSGTEANEGALKFARVVQNARGEGLRDRFIGFKQSFHGRTLGALSVTYKPGIREPFKPLLIPNVDHLPFNSIPDLEKSIGPDVVAVIVEPVQGEGGISPARREFLQRARELCDEHGVMLIFDEVQIGLGRQGNGRVWGYEEYGVVPDFVTLAKPLANGLPIGAVMINEKTYDSLEPATWLGTHGSTFAGNPVAARAANVVLDKVLAPGFLENVAENGRYLIKGLDAIKERVGDRIIQVRRPLGDAALYAGLQLPSAHVPDVIKHCLSKNVLVLGAGDTGMVVRLCPPLVITKEELDIALAALEDAIMTCVPEPSPETVAAVKADNELAGPEAADAEGTKFTVEMPVATELASTSVEDYEKKLNALEHTKLPEGFSIGTTTFEFQPEELPETANPASMKITVIKPDAPTDMYGAMFTQNAFPGAPVRVCREILAERGPLGALVINNKISNVHPRAGGVSDARAICKRTAEVLGLPDDVAVMPSSTGVIGWRLPVDSMLEALPNVKSDMQSDSVLPAAKAIMTTDTFPKARSAVIRDPSSGTILGRVTGIAKGAGMIEPNMATMLVYVMTDIKADGEVLQSCLVDAVNAEGSFNRISVDADQSTSDSIVLLSSGKRAALDKSFERSALTAAVRAVCADLAQDVVRNGEGTEHVMKCKVEGAPSAKLAHGIAKAVVNSPLCKTGIAGNDPNLGRIIAAIGSYVGKVNPDFAKSVAENCTIHVGGELVFKNGEFDLDSEKEVKLIKYLEDCQLPNAAGYPAHYKTVDITINLNPSKQTGFESVVYGADLTDTYVEVNAGYRS</sequence>
<dbReference type="InterPro" id="IPR002813">
    <property type="entry name" value="Arg_biosynth_ArgJ"/>
</dbReference>
<dbReference type="EC" id="2.3.1.1" evidence="11"/>
<dbReference type="PANTHER" id="PTHR11986:SF79">
    <property type="entry name" value="ACETYLORNITHINE AMINOTRANSFERASE, MITOCHONDRIAL"/>
    <property type="match status" value="1"/>
</dbReference>
<dbReference type="InterPro" id="IPR016117">
    <property type="entry name" value="ArgJ-like_dom_sf"/>
</dbReference>
<comment type="catalytic activity">
    <reaction evidence="11">
        <text>L-glutamate + acetyl-CoA = N-acetyl-L-glutamate + CoA + H(+)</text>
        <dbReference type="Rhea" id="RHEA:24292"/>
        <dbReference type="ChEBI" id="CHEBI:15378"/>
        <dbReference type="ChEBI" id="CHEBI:29985"/>
        <dbReference type="ChEBI" id="CHEBI:44337"/>
        <dbReference type="ChEBI" id="CHEBI:57287"/>
        <dbReference type="ChEBI" id="CHEBI:57288"/>
        <dbReference type="EC" id="2.3.1.1"/>
    </reaction>
</comment>
<comment type="PTM">
    <text evidence="11">The alpha and beta chains are autoproteolytically processed from a single precursor protein within the mitochondrion.</text>
</comment>
<dbReference type="GO" id="GO:0004358">
    <property type="term" value="F:L-glutamate N-acetyltransferase activity, acting on acetyl-L-ornithine as donor"/>
    <property type="evidence" value="ECO:0007669"/>
    <property type="project" value="UniProtKB-UniRule"/>
</dbReference>
<dbReference type="Pfam" id="PF00202">
    <property type="entry name" value="Aminotran_3"/>
    <property type="match status" value="1"/>
</dbReference>
<evidence type="ECO:0000256" key="1">
    <source>
        <dbReference type="ARBA" id="ARBA00001933"/>
    </source>
</evidence>
<comment type="cofactor">
    <cofactor evidence="1">
        <name>pyridoxal 5'-phosphate</name>
        <dbReference type="ChEBI" id="CHEBI:597326"/>
    </cofactor>
</comment>
<dbReference type="InParanoid" id="A0A2R5GNG9"/>
<feature type="binding site" evidence="11">
    <location>
        <position position="916"/>
    </location>
    <ligand>
        <name>substrate</name>
    </ligand>
</feature>
<dbReference type="FunFam" id="3.40.640.10:FF:000004">
    <property type="entry name" value="Acetylornithine aminotransferase"/>
    <property type="match status" value="1"/>
</dbReference>
<keyword evidence="4 11" id="KW-0055">Arginine biosynthesis</keyword>
<dbReference type="EMBL" id="BEYU01000122">
    <property type="protein sequence ID" value="GBG32430.1"/>
    <property type="molecule type" value="Genomic_DNA"/>
</dbReference>
<dbReference type="PROSITE" id="PS00600">
    <property type="entry name" value="AA_TRANSFER_CLASS_3"/>
    <property type="match status" value="1"/>
</dbReference>
<dbReference type="OrthoDB" id="4199794at2759"/>
<feature type="chain" id="PRO_5023526335" description="Arginine biosynthesis bifunctional protein ArgJ beta chain" evidence="11">
    <location>
        <begin position="684"/>
        <end position="921"/>
    </location>
</feature>
<name>A0A2R5GNG9_9STRA</name>
<comment type="similarity">
    <text evidence="2 11">Belongs to the ArgJ family.</text>
</comment>
<dbReference type="InterPro" id="IPR015422">
    <property type="entry name" value="PyrdxlP-dep_Trfase_small"/>
</dbReference>
<comment type="catalytic activity">
    <reaction evidence="11">
        <text>N(2)-acetyl-L-ornithine + L-glutamate = N-acetyl-L-glutamate + L-ornithine</text>
        <dbReference type="Rhea" id="RHEA:15349"/>
        <dbReference type="ChEBI" id="CHEBI:29985"/>
        <dbReference type="ChEBI" id="CHEBI:44337"/>
        <dbReference type="ChEBI" id="CHEBI:46911"/>
        <dbReference type="ChEBI" id="CHEBI:57805"/>
        <dbReference type="EC" id="2.3.1.35"/>
    </reaction>
</comment>
<feature type="binding site" evidence="11">
    <location>
        <position position="769"/>
    </location>
    <ligand>
        <name>substrate</name>
    </ligand>
</feature>
<keyword evidence="10 11" id="KW-0012">Acyltransferase</keyword>
<dbReference type="GO" id="GO:0006526">
    <property type="term" value="P:L-arginine biosynthetic process"/>
    <property type="evidence" value="ECO:0007669"/>
    <property type="project" value="UniProtKB-UniRule"/>
</dbReference>
<evidence type="ECO:0000313" key="12">
    <source>
        <dbReference type="EMBL" id="GBG32430.1"/>
    </source>
</evidence>
<dbReference type="Gene3D" id="3.90.1150.10">
    <property type="entry name" value="Aspartate Aminotransferase, domain 1"/>
    <property type="match status" value="1"/>
</dbReference>
<keyword evidence="9 11" id="KW-0511">Multifunctional enzyme</keyword>
<dbReference type="EC" id="2.3.1.35" evidence="11"/>
<dbReference type="Pfam" id="PF01960">
    <property type="entry name" value="ArgJ"/>
    <property type="match status" value="1"/>
</dbReference>
<comment type="subunit">
    <text evidence="11">Heterodimer of an alpha and a beta chain.</text>
</comment>
<dbReference type="GO" id="GO:0008483">
    <property type="term" value="F:transaminase activity"/>
    <property type="evidence" value="ECO:0007669"/>
    <property type="project" value="UniProtKB-KW"/>
</dbReference>
<evidence type="ECO:0000256" key="10">
    <source>
        <dbReference type="ARBA" id="ARBA00023315"/>
    </source>
</evidence>
<reference evidence="12 13" key="1">
    <citation type="submission" date="2017-12" db="EMBL/GenBank/DDBJ databases">
        <title>Sequencing, de novo assembly and annotation of complete genome of a new Thraustochytrid species, strain FCC1311.</title>
        <authorList>
            <person name="Sedici K."/>
            <person name="Godart F."/>
            <person name="Aiese Cigliano R."/>
            <person name="Sanseverino W."/>
            <person name="Barakat M."/>
            <person name="Ortet P."/>
            <person name="Marechal E."/>
            <person name="Cagnac O."/>
            <person name="Amato A."/>
        </authorList>
    </citation>
    <scope>NUCLEOTIDE SEQUENCE [LARGE SCALE GENOMIC DNA]</scope>
</reference>
<dbReference type="InterPro" id="IPR015424">
    <property type="entry name" value="PyrdxlP-dep_Trfase"/>
</dbReference>